<dbReference type="Gene3D" id="6.20.90.20">
    <property type="entry name" value="Benzylsuccinate synthase gamma subunit"/>
    <property type="match status" value="1"/>
</dbReference>
<dbReference type="AlphaFoldDB" id="A0A5K7ZHN9"/>
<sequence length="59" mass="6755">MTTYGEHKNFFAIPEDADDFEPGKGDFVVQVRDEKGTYWLSKPVFADQEITAEDLQLSK</sequence>
<proteinExistence type="predicted"/>
<dbReference type="KEGG" id="dov:DSCO28_00230"/>
<evidence type="ECO:0000313" key="2">
    <source>
        <dbReference type="Proteomes" id="UP000425960"/>
    </source>
</evidence>
<dbReference type="RefSeq" id="WP_155308356.1">
    <property type="nucleotide sequence ID" value="NZ_AP021876.1"/>
</dbReference>
<dbReference type="EMBL" id="AP021876">
    <property type="protein sequence ID" value="BBO79457.1"/>
    <property type="molecule type" value="Genomic_DNA"/>
</dbReference>
<protein>
    <submittedName>
        <fullName evidence="1">Uncharacterized protein</fullName>
    </submittedName>
</protein>
<name>A0A5K7ZHN9_9BACT</name>
<dbReference type="InterPro" id="IPR013161">
    <property type="entry name" value="BssC"/>
</dbReference>
<dbReference type="InterPro" id="IPR038640">
    <property type="entry name" value="BssC_sf"/>
</dbReference>
<reference evidence="1 2" key="1">
    <citation type="submission" date="2019-11" db="EMBL/GenBank/DDBJ databases">
        <title>Comparative genomics of hydrocarbon-degrading Desulfosarcina strains.</title>
        <authorList>
            <person name="Watanabe M."/>
            <person name="Kojima H."/>
            <person name="Fukui M."/>
        </authorList>
    </citation>
    <scope>NUCLEOTIDE SEQUENCE [LARGE SCALE GENOMIC DNA]</scope>
    <source>
        <strain evidence="1 2">28bB2T</strain>
    </source>
</reference>
<organism evidence="1 2">
    <name type="scientific">Desulfosarcina ovata subsp. sediminis</name>
    <dbReference type="NCBI Taxonomy" id="885957"/>
    <lineage>
        <taxon>Bacteria</taxon>
        <taxon>Pseudomonadati</taxon>
        <taxon>Thermodesulfobacteriota</taxon>
        <taxon>Desulfobacteria</taxon>
        <taxon>Desulfobacterales</taxon>
        <taxon>Desulfosarcinaceae</taxon>
        <taxon>Desulfosarcina</taxon>
    </lineage>
</organism>
<gene>
    <name evidence="1" type="ORF">DSCO28_00230</name>
</gene>
<dbReference type="Pfam" id="PF08201">
    <property type="entry name" value="BssC_TutF"/>
    <property type="match status" value="1"/>
</dbReference>
<evidence type="ECO:0000313" key="1">
    <source>
        <dbReference type="EMBL" id="BBO79457.1"/>
    </source>
</evidence>
<dbReference type="Proteomes" id="UP000425960">
    <property type="component" value="Chromosome"/>
</dbReference>
<accession>A0A5K7ZHN9</accession>